<gene>
    <name evidence="2" type="ORF">N199_01265</name>
</gene>
<sequence length="35" mass="4028">MGKSYSQRSNDQRSNTKNPNNPAYKKAMDNRANQL</sequence>
<proteinExistence type="predicted"/>
<evidence type="ECO:0000313" key="3">
    <source>
        <dbReference type="Proteomes" id="UP000015451"/>
    </source>
</evidence>
<organism evidence="2 3">
    <name type="scientific">Helicobacter pylori UM038</name>
    <dbReference type="NCBI Taxonomy" id="1352343"/>
    <lineage>
        <taxon>Bacteria</taxon>
        <taxon>Pseudomonadati</taxon>
        <taxon>Campylobacterota</taxon>
        <taxon>Epsilonproteobacteria</taxon>
        <taxon>Campylobacterales</taxon>
        <taxon>Helicobacteraceae</taxon>
        <taxon>Helicobacter</taxon>
    </lineage>
</organism>
<dbReference type="Proteomes" id="UP000015451">
    <property type="component" value="Unassembled WGS sequence"/>
</dbReference>
<accession>A0AAV3JRK9</accession>
<reference evidence="2 3" key="1">
    <citation type="journal article" date="2013" name="Genome Announc.">
        <title>Multiple genome sequences of Helicobacter pylori strains of diverse disease and antibiotic resistance backgrounds from Malaysia.</title>
        <authorList>
            <person name="Rehvathy V."/>
            <person name="Tan M.H."/>
            <person name="Gunaletchumy S.P."/>
            <person name="Teh X."/>
            <person name="Wang S."/>
            <person name="Baybayan P."/>
            <person name="Singh S."/>
            <person name="Ashby M."/>
            <person name="Kaakoush N.O."/>
            <person name="Mitchell H.M."/>
            <person name="Croft L.J."/>
            <person name="Goh K.L."/>
            <person name="Loke M.F."/>
            <person name="Vadivelu J."/>
        </authorList>
    </citation>
    <scope>NUCLEOTIDE SEQUENCE [LARGE SCALE GENOMIC DNA]</scope>
    <source>
        <strain evidence="2 3">UM038</strain>
    </source>
</reference>
<protein>
    <submittedName>
        <fullName evidence="2">Uncharacterized protein</fullName>
    </submittedName>
</protein>
<name>A0AAV3JRK9_HELPX</name>
<dbReference type="AlphaFoldDB" id="A0AAV3JRK9"/>
<comment type="caution">
    <text evidence="2">The sequence shown here is derived from an EMBL/GenBank/DDBJ whole genome shotgun (WGS) entry which is preliminary data.</text>
</comment>
<dbReference type="EMBL" id="AUSL01000012">
    <property type="protein sequence ID" value="EPZ69430.1"/>
    <property type="molecule type" value="Genomic_DNA"/>
</dbReference>
<evidence type="ECO:0000313" key="2">
    <source>
        <dbReference type="EMBL" id="EPZ69430.1"/>
    </source>
</evidence>
<evidence type="ECO:0000256" key="1">
    <source>
        <dbReference type="SAM" id="MobiDB-lite"/>
    </source>
</evidence>
<feature type="region of interest" description="Disordered" evidence="1">
    <location>
        <begin position="1"/>
        <end position="35"/>
    </location>
</feature>
<feature type="compositionally biased region" description="Polar residues" evidence="1">
    <location>
        <begin position="1"/>
        <end position="21"/>
    </location>
</feature>